<proteinExistence type="predicted"/>
<dbReference type="InterPro" id="IPR000073">
    <property type="entry name" value="AB_hydrolase_1"/>
</dbReference>
<dbReference type="OrthoDB" id="7185741at2"/>
<dbReference type="GO" id="GO:0046464">
    <property type="term" value="P:acylglycerol catabolic process"/>
    <property type="evidence" value="ECO:0007669"/>
    <property type="project" value="TreeGrafter"/>
</dbReference>
<dbReference type="STRING" id="479433.Caci_6083"/>
<dbReference type="RefSeq" id="WP_015794668.1">
    <property type="nucleotide sequence ID" value="NC_013131.1"/>
</dbReference>
<protein>
    <submittedName>
        <fullName evidence="2">Alpha/beta hydrolase fold protein</fullName>
    </submittedName>
</protein>
<dbReference type="InterPro" id="IPR029058">
    <property type="entry name" value="AB_hydrolase_fold"/>
</dbReference>
<dbReference type="GO" id="GO:0047372">
    <property type="term" value="F:monoacylglycerol lipase activity"/>
    <property type="evidence" value="ECO:0007669"/>
    <property type="project" value="TreeGrafter"/>
</dbReference>
<dbReference type="PANTHER" id="PTHR43798">
    <property type="entry name" value="MONOACYLGLYCEROL LIPASE"/>
    <property type="match status" value="1"/>
</dbReference>
<keyword evidence="3" id="KW-1185">Reference proteome</keyword>
<dbReference type="EMBL" id="CP001700">
    <property type="protein sequence ID" value="ACU74939.1"/>
    <property type="molecule type" value="Genomic_DNA"/>
</dbReference>
<dbReference type="Gene3D" id="3.40.50.1820">
    <property type="entry name" value="alpha/beta hydrolase"/>
    <property type="match status" value="1"/>
</dbReference>
<feature type="domain" description="AB hydrolase-1" evidence="1">
    <location>
        <begin position="45"/>
        <end position="314"/>
    </location>
</feature>
<dbReference type="SUPFAM" id="SSF53474">
    <property type="entry name" value="alpha/beta-Hydrolases"/>
    <property type="match status" value="1"/>
</dbReference>
<dbReference type="Proteomes" id="UP000000851">
    <property type="component" value="Chromosome"/>
</dbReference>
<dbReference type="InParanoid" id="C7QGQ9"/>
<reference evidence="2 3" key="1">
    <citation type="journal article" date="2009" name="Stand. Genomic Sci.">
        <title>Complete genome sequence of Catenulispora acidiphila type strain (ID 139908).</title>
        <authorList>
            <person name="Copeland A."/>
            <person name="Lapidus A."/>
            <person name="Glavina Del Rio T."/>
            <person name="Nolan M."/>
            <person name="Lucas S."/>
            <person name="Chen F."/>
            <person name="Tice H."/>
            <person name="Cheng J.F."/>
            <person name="Bruce D."/>
            <person name="Goodwin L."/>
            <person name="Pitluck S."/>
            <person name="Mikhailova N."/>
            <person name="Pati A."/>
            <person name="Ivanova N."/>
            <person name="Mavromatis K."/>
            <person name="Chen A."/>
            <person name="Palaniappan K."/>
            <person name="Chain P."/>
            <person name="Land M."/>
            <person name="Hauser L."/>
            <person name="Chang Y.J."/>
            <person name="Jeffries C.D."/>
            <person name="Chertkov O."/>
            <person name="Brettin T."/>
            <person name="Detter J.C."/>
            <person name="Han C."/>
            <person name="Ali Z."/>
            <person name="Tindall B.J."/>
            <person name="Goker M."/>
            <person name="Bristow J."/>
            <person name="Eisen J.A."/>
            <person name="Markowitz V."/>
            <person name="Hugenholtz P."/>
            <person name="Kyrpides N.C."/>
            <person name="Klenk H.P."/>
        </authorList>
    </citation>
    <scope>NUCLEOTIDE SEQUENCE [LARGE SCALE GENOMIC DNA]</scope>
    <source>
        <strain evidence="3">DSM 44928 / JCM 14897 / NBRC 102108 / NRRL B-24433 / ID139908</strain>
    </source>
</reference>
<dbReference type="Pfam" id="PF12697">
    <property type="entry name" value="Abhydrolase_6"/>
    <property type="match status" value="1"/>
</dbReference>
<evidence type="ECO:0000313" key="3">
    <source>
        <dbReference type="Proteomes" id="UP000000851"/>
    </source>
</evidence>
<evidence type="ECO:0000313" key="2">
    <source>
        <dbReference type="EMBL" id="ACU74939.1"/>
    </source>
</evidence>
<sequence length="326" mass="35491">MTDPNSERPAPFGKRYEVHGRSLQTYRTGAADGDGDLSAGAGATVVLLPGGGSVGLDMWRVQEGVAQFATVVSYDRGGTGWSSRDVTLPRTLAEVTGELRNLLELLRAEGVSGPYIIVGHSLGGLYARYFATQHPEQVAALVLIEPGHEDLRKYMPKELTDLWDGFDPDAVLPDEIHEVPQEIRDFYRGLFQDAMAQFPAEIREPLVANHVHRAWLRGGIQESSNVKALGEEMRAVADAVPDVPTVLLTAMDIDPFKRAVIAGMSEELVAAETAGKLRLYDEVAASFTHGENRRVEGVGHVTLVMQRPDAVVDAVRDLMGLSRPAR</sequence>
<keyword evidence="2" id="KW-0378">Hydrolase</keyword>
<evidence type="ECO:0000259" key="1">
    <source>
        <dbReference type="Pfam" id="PF12697"/>
    </source>
</evidence>
<organism evidence="2 3">
    <name type="scientific">Catenulispora acidiphila (strain DSM 44928 / JCM 14897 / NBRC 102108 / NRRL B-24433 / ID139908)</name>
    <dbReference type="NCBI Taxonomy" id="479433"/>
    <lineage>
        <taxon>Bacteria</taxon>
        <taxon>Bacillati</taxon>
        <taxon>Actinomycetota</taxon>
        <taxon>Actinomycetes</taxon>
        <taxon>Catenulisporales</taxon>
        <taxon>Catenulisporaceae</taxon>
        <taxon>Catenulispora</taxon>
    </lineage>
</organism>
<dbReference type="PRINTS" id="PR00111">
    <property type="entry name" value="ABHYDROLASE"/>
</dbReference>
<dbReference type="eggNOG" id="COG2267">
    <property type="taxonomic scope" value="Bacteria"/>
</dbReference>
<accession>C7QGQ9</accession>
<dbReference type="HOGENOM" id="CLU_020336_9_0_11"/>
<name>C7QGQ9_CATAD</name>
<dbReference type="KEGG" id="cai:Caci_6083"/>
<dbReference type="InterPro" id="IPR050266">
    <property type="entry name" value="AB_hydrolase_sf"/>
</dbReference>
<gene>
    <name evidence="2" type="ordered locus">Caci_6083</name>
</gene>
<dbReference type="AlphaFoldDB" id="C7QGQ9"/>
<dbReference type="GO" id="GO:0016020">
    <property type="term" value="C:membrane"/>
    <property type="evidence" value="ECO:0007669"/>
    <property type="project" value="TreeGrafter"/>
</dbReference>
<dbReference type="PANTHER" id="PTHR43798:SF5">
    <property type="entry name" value="MONOACYLGLYCEROL LIPASE ABHD6"/>
    <property type="match status" value="1"/>
</dbReference>